<feature type="active site" description="Proton acceptor" evidence="10">
    <location>
        <position position="147"/>
    </location>
</feature>
<evidence type="ECO:0000256" key="2">
    <source>
        <dbReference type="ARBA" id="ARBA00009233"/>
    </source>
</evidence>
<evidence type="ECO:0000256" key="6">
    <source>
        <dbReference type="ARBA" id="ARBA00023098"/>
    </source>
</evidence>
<dbReference type="InterPro" id="IPR002347">
    <property type="entry name" value="SDR_fam"/>
</dbReference>
<feature type="binding site" evidence="11">
    <location>
        <position position="164"/>
    </location>
    <ligand>
        <name>NAD(+)</name>
        <dbReference type="ChEBI" id="CHEBI:57540"/>
    </ligand>
</feature>
<evidence type="ECO:0000256" key="10">
    <source>
        <dbReference type="PIRSR" id="PIRSR000094-1"/>
    </source>
</evidence>
<comment type="similarity">
    <text evidence="2 9">Belongs to the short-chain dehydrogenases/reductases (SDR) family. FabI subfamily.</text>
</comment>
<evidence type="ECO:0000256" key="4">
    <source>
        <dbReference type="ARBA" id="ARBA00022832"/>
    </source>
</evidence>
<evidence type="ECO:0000313" key="13">
    <source>
        <dbReference type="Proteomes" id="UP000198599"/>
    </source>
</evidence>
<proteinExistence type="inferred from homology"/>
<dbReference type="Gene3D" id="3.40.50.720">
    <property type="entry name" value="NAD(P)-binding Rossmann-like Domain"/>
    <property type="match status" value="1"/>
</dbReference>
<dbReference type="PIRSF" id="PIRSF000094">
    <property type="entry name" value="Enoyl-ACP_rdct"/>
    <property type="match status" value="1"/>
</dbReference>
<dbReference type="Pfam" id="PF13561">
    <property type="entry name" value="adh_short_C2"/>
    <property type="match status" value="1"/>
</dbReference>
<keyword evidence="9 11" id="KW-0520">NAD</keyword>
<dbReference type="InterPro" id="IPR036291">
    <property type="entry name" value="NAD(P)-bd_dom_sf"/>
</dbReference>
<accession>A0A1I5F4P1</accession>
<feature type="binding site" evidence="11">
    <location>
        <begin position="66"/>
        <end position="67"/>
    </location>
    <ligand>
        <name>NAD(+)</name>
        <dbReference type="ChEBI" id="CHEBI:57540"/>
    </ligand>
</feature>
<evidence type="ECO:0000256" key="11">
    <source>
        <dbReference type="PIRSR" id="PIRSR000094-3"/>
    </source>
</evidence>
<dbReference type="Gene3D" id="1.10.8.400">
    <property type="entry name" value="Enoyl acyl carrier protein reductase"/>
    <property type="match status" value="1"/>
</dbReference>
<keyword evidence="4" id="KW-0276">Fatty acid metabolism</keyword>
<evidence type="ECO:0000313" key="12">
    <source>
        <dbReference type="EMBL" id="SFO18653.1"/>
    </source>
</evidence>
<keyword evidence="7 9" id="KW-0275">Fatty acid biosynthesis</keyword>
<comment type="catalytic activity">
    <reaction evidence="8 9">
        <text>a 2,3-saturated acyl-[ACP] + NAD(+) = a (2E)-enoyl-[ACP] + NADH + H(+)</text>
        <dbReference type="Rhea" id="RHEA:10240"/>
        <dbReference type="Rhea" id="RHEA-COMP:9925"/>
        <dbReference type="Rhea" id="RHEA-COMP:9926"/>
        <dbReference type="ChEBI" id="CHEBI:15378"/>
        <dbReference type="ChEBI" id="CHEBI:57540"/>
        <dbReference type="ChEBI" id="CHEBI:57945"/>
        <dbReference type="ChEBI" id="CHEBI:78784"/>
        <dbReference type="ChEBI" id="CHEBI:78785"/>
        <dbReference type="EC" id="1.3.1.9"/>
    </reaction>
</comment>
<dbReference type="SUPFAM" id="SSF51735">
    <property type="entry name" value="NAD(P)-binding Rossmann-fold domains"/>
    <property type="match status" value="1"/>
</dbReference>
<dbReference type="EMBL" id="FOVP01000018">
    <property type="protein sequence ID" value="SFO18653.1"/>
    <property type="molecule type" value="Genomic_DNA"/>
</dbReference>
<dbReference type="GO" id="GO:0004318">
    <property type="term" value="F:enoyl-[acyl-carrier-protein] reductase (NADH) activity"/>
    <property type="evidence" value="ECO:0007669"/>
    <property type="project" value="UniProtKB-EC"/>
</dbReference>
<dbReference type="Proteomes" id="UP000198599">
    <property type="component" value="Unassembled WGS sequence"/>
</dbReference>
<dbReference type="CDD" id="cd05372">
    <property type="entry name" value="ENR_SDR"/>
    <property type="match status" value="1"/>
</dbReference>
<feature type="binding site" evidence="11">
    <location>
        <begin position="21"/>
        <end position="22"/>
    </location>
    <ligand>
        <name>NAD(+)</name>
        <dbReference type="ChEBI" id="CHEBI:57540"/>
    </ligand>
</feature>
<evidence type="ECO:0000256" key="5">
    <source>
        <dbReference type="ARBA" id="ARBA00023002"/>
    </source>
</evidence>
<evidence type="ECO:0000256" key="8">
    <source>
        <dbReference type="ARBA" id="ARBA00048572"/>
    </source>
</evidence>
<dbReference type="AlphaFoldDB" id="A0A1I5F4P1"/>
<protein>
    <recommendedName>
        <fullName evidence="9">Enoyl-[acyl-carrier-protein] reductase [NADH]</fullName>
        <ecNumber evidence="9">1.3.1.9</ecNumber>
    </recommendedName>
</protein>
<dbReference type="EC" id="1.3.1.9" evidence="9"/>
<dbReference type="UniPathway" id="UPA00094"/>
<evidence type="ECO:0000256" key="3">
    <source>
        <dbReference type="ARBA" id="ARBA00022516"/>
    </source>
</evidence>
<comment type="pathway">
    <text evidence="1">Lipid metabolism; fatty acid biosynthesis.</text>
</comment>
<dbReference type="PANTHER" id="PTHR43159">
    <property type="entry name" value="ENOYL-[ACYL-CARRIER-PROTEIN] REDUCTASE"/>
    <property type="match status" value="1"/>
</dbReference>
<dbReference type="PANTHER" id="PTHR43159:SF2">
    <property type="entry name" value="ENOYL-[ACYL-CARRIER-PROTEIN] REDUCTASE [NADH], CHLOROPLASTIC"/>
    <property type="match status" value="1"/>
</dbReference>
<keyword evidence="13" id="KW-1185">Reference proteome</keyword>
<dbReference type="GO" id="GO:0006633">
    <property type="term" value="P:fatty acid biosynthetic process"/>
    <property type="evidence" value="ECO:0007669"/>
    <property type="project" value="UniProtKB-UniPathway"/>
</dbReference>
<dbReference type="InterPro" id="IPR014358">
    <property type="entry name" value="Enoyl-ACP_Rdtase_NADH"/>
</dbReference>
<evidence type="ECO:0000256" key="7">
    <source>
        <dbReference type="ARBA" id="ARBA00023160"/>
    </source>
</evidence>
<keyword evidence="5 9" id="KW-0560">Oxidoreductase</keyword>
<evidence type="ECO:0000256" key="9">
    <source>
        <dbReference type="PIRNR" id="PIRNR000094"/>
    </source>
</evidence>
<feature type="binding site" evidence="11">
    <location>
        <position position="15"/>
    </location>
    <ligand>
        <name>NAD(+)</name>
        <dbReference type="ChEBI" id="CHEBI:57540"/>
    </ligand>
</feature>
<evidence type="ECO:0000256" key="1">
    <source>
        <dbReference type="ARBA" id="ARBA00005194"/>
    </source>
</evidence>
<feature type="binding site" evidence="11">
    <location>
        <position position="94"/>
    </location>
    <ligand>
        <name>NAD(+)</name>
        <dbReference type="ChEBI" id="CHEBI:57540"/>
    </ligand>
</feature>
<reference evidence="13" key="1">
    <citation type="submission" date="2016-10" db="EMBL/GenBank/DDBJ databases">
        <authorList>
            <person name="Varghese N."/>
            <person name="Submissions S."/>
        </authorList>
    </citation>
    <scope>NUCLEOTIDE SEQUENCE [LARGE SCALE GENOMIC DNA]</scope>
    <source>
        <strain evidence="13">DSM 28463</strain>
    </source>
</reference>
<dbReference type="OrthoDB" id="9803628at2"/>
<dbReference type="NCBIfam" id="NF005717">
    <property type="entry name" value="PRK07533.1"/>
    <property type="match status" value="1"/>
</dbReference>
<name>A0A1I5F4P1_9RHOB</name>
<feature type="active site" description="Proton acceptor" evidence="10">
    <location>
        <position position="157"/>
    </location>
</feature>
<dbReference type="STRING" id="1005928.SAMN04487859_11864"/>
<keyword evidence="3 9" id="KW-0444">Lipid biosynthesis</keyword>
<organism evidence="12 13">
    <name type="scientific">Roseovarius lutimaris</name>
    <dbReference type="NCBI Taxonomy" id="1005928"/>
    <lineage>
        <taxon>Bacteria</taxon>
        <taxon>Pseudomonadati</taxon>
        <taxon>Pseudomonadota</taxon>
        <taxon>Alphaproteobacteria</taxon>
        <taxon>Rhodobacterales</taxon>
        <taxon>Roseobacteraceae</taxon>
        <taxon>Roseovarius</taxon>
    </lineage>
</organism>
<dbReference type="PRINTS" id="PR00081">
    <property type="entry name" value="GDHRDH"/>
</dbReference>
<keyword evidence="6" id="KW-0443">Lipid metabolism</keyword>
<sequence>MLETLLSGKRGLIVGIANEHSIAAGCAMALRAAGAELAVTYANEKSKPYISPVVAKLEAPLFLPLDVEVDGQMEAVFDAIRSQWGQLDFVLHSIAYCPKDDLHGPVSACSKEGFAQAMDISVHSLIRMTRLAVPLMKNGGSILTMSYYGAEKVVDHYNIMGPVKSALEGTVRYLAAELGPRQIRVNAISPGPLQTRAGSGIDHFDELIDAAQKRAPEQSLVSIEDVGHMAVGLVSNLSCKVTGNIAYVDGGYHVRA</sequence>
<gene>
    <name evidence="12" type="ORF">SAMN04487859_11864</name>
</gene>